<reference evidence="3" key="1">
    <citation type="submission" date="2018-05" db="EMBL/GenBank/DDBJ databases">
        <authorList>
            <person name="Lanie J.A."/>
            <person name="Ng W.-L."/>
            <person name="Kazmierczak K.M."/>
            <person name="Andrzejewski T.M."/>
            <person name="Davidsen T.M."/>
            <person name="Wayne K.J."/>
            <person name="Tettelin H."/>
            <person name="Glass J.I."/>
            <person name="Rusch D."/>
            <person name="Podicherti R."/>
            <person name="Tsui H.-C.T."/>
            <person name="Winkler M.E."/>
        </authorList>
    </citation>
    <scope>NUCLEOTIDE SEQUENCE</scope>
</reference>
<dbReference type="AlphaFoldDB" id="A0A381SFB0"/>
<dbReference type="GO" id="GO:1902201">
    <property type="term" value="P:negative regulation of bacterial-type flagellum-dependent cell motility"/>
    <property type="evidence" value="ECO:0007669"/>
    <property type="project" value="TreeGrafter"/>
</dbReference>
<dbReference type="InterPro" id="IPR043128">
    <property type="entry name" value="Rev_trsase/Diguanyl_cyclase"/>
</dbReference>
<dbReference type="EMBL" id="UINC01003037">
    <property type="protein sequence ID" value="SVA02762.1"/>
    <property type="molecule type" value="Genomic_DNA"/>
</dbReference>
<dbReference type="GO" id="GO:0005886">
    <property type="term" value="C:plasma membrane"/>
    <property type="evidence" value="ECO:0007669"/>
    <property type="project" value="TreeGrafter"/>
</dbReference>
<dbReference type="SMART" id="SM00267">
    <property type="entry name" value="GGDEF"/>
    <property type="match status" value="1"/>
</dbReference>
<dbReference type="SUPFAM" id="SSF55781">
    <property type="entry name" value="GAF domain-like"/>
    <property type="match status" value="2"/>
</dbReference>
<dbReference type="FunFam" id="3.30.70.270:FF:000001">
    <property type="entry name" value="Diguanylate cyclase domain protein"/>
    <property type="match status" value="1"/>
</dbReference>
<feature type="domain" description="GGDEF" evidence="2">
    <location>
        <begin position="434"/>
        <end position="566"/>
    </location>
</feature>
<dbReference type="SUPFAM" id="SSF55073">
    <property type="entry name" value="Nucleotide cyclase"/>
    <property type="match status" value="1"/>
</dbReference>
<dbReference type="NCBIfam" id="TIGR00254">
    <property type="entry name" value="GGDEF"/>
    <property type="match status" value="1"/>
</dbReference>
<protein>
    <recommendedName>
        <fullName evidence="2">GGDEF domain-containing protein</fullName>
    </recommendedName>
</protein>
<organism evidence="3">
    <name type="scientific">marine metagenome</name>
    <dbReference type="NCBI Taxonomy" id="408172"/>
    <lineage>
        <taxon>unclassified sequences</taxon>
        <taxon>metagenomes</taxon>
        <taxon>ecological metagenomes</taxon>
    </lineage>
</organism>
<dbReference type="Pfam" id="PF00990">
    <property type="entry name" value="GGDEF"/>
    <property type="match status" value="1"/>
</dbReference>
<dbReference type="GO" id="GO:0052621">
    <property type="term" value="F:diguanylate cyclase activity"/>
    <property type="evidence" value="ECO:0007669"/>
    <property type="project" value="TreeGrafter"/>
</dbReference>
<sequence length="566" mass="64735">MNFQNKSTAILLAAVTVFILSIVISPEEGGFYLHFFRGLVLICVIWAFILFITSQKKNYSGKLMGDELKQVDSPKNSESDNELQDRYKYLLHSIFNTIRSINPDYQGAAYIIDHDKNGFALQSATSNEFSGFVPHDQEILATILRQKEVQVFRYNKSHDSWTQLFSEKTWRGSECILGIRIVNKDISVGCLLMTVDHFSKTQERDREILFNLGDLLSLGIAKIEKIEELLADNSYQNRIFDLFNTVDIFSDEEVLYDSIQTLCHSLFSYDKFTIAMVDLSDNLPVVKLADGITEDVDEGDTFSLDFSLHGKVIKDGIKIRSRYWENDYPEMGRFRKDEDFNINFSAVLIVPILMKGISIGSIALERLTSRSYSSSDERIMEHLAFTVGHFLSWQEGYREMHESAIHDGLTGLLNHRAFMDRFEDEVRRAIRFQQKHVLIVLDLDKFKRINDTHGHLYGDYVIKQVGKILQDSVRNIDVVARYGGEEFMIILVDTSQTHSLAVTQRIVNNIEKFKFSLDGINEKMTISAGMAEFPKDSDNIKILIEKADKAMYKAKKLGGNNVSVCA</sequence>
<dbReference type="CDD" id="cd01949">
    <property type="entry name" value="GGDEF"/>
    <property type="match status" value="1"/>
</dbReference>
<evidence type="ECO:0000259" key="2">
    <source>
        <dbReference type="PROSITE" id="PS50887"/>
    </source>
</evidence>
<keyword evidence="1" id="KW-1133">Transmembrane helix</keyword>
<feature type="transmembrane region" description="Helical" evidence="1">
    <location>
        <begin position="7"/>
        <end position="25"/>
    </location>
</feature>
<evidence type="ECO:0000256" key="1">
    <source>
        <dbReference type="SAM" id="Phobius"/>
    </source>
</evidence>
<dbReference type="GO" id="GO:0043709">
    <property type="term" value="P:cell adhesion involved in single-species biofilm formation"/>
    <property type="evidence" value="ECO:0007669"/>
    <property type="project" value="TreeGrafter"/>
</dbReference>
<name>A0A381SFB0_9ZZZZ</name>
<dbReference type="InterPro" id="IPR029016">
    <property type="entry name" value="GAF-like_dom_sf"/>
</dbReference>
<dbReference type="PROSITE" id="PS50887">
    <property type="entry name" value="GGDEF"/>
    <property type="match status" value="1"/>
</dbReference>
<dbReference type="PANTHER" id="PTHR45138">
    <property type="entry name" value="REGULATORY COMPONENTS OF SENSORY TRANSDUCTION SYSTEM"/>
    <property type="match status" value="1"/>
</dbReference>
<keyword evidence="1" id="KW-0472">Membrane</keyword>
<dbReference type="InterPro" id="IPR029787">
    <property type="entry name" value="Nucleotide_cyclase"/>
</dbReference>
<keyword evidence="1" id="KW-0812">Transmembrane</keyword>
<feature type="transmembrane region" description="Helical" evidence="1">
    <location>
        <begin position="340"/>
        <end position="364"/>
    </location>
</feature>
<proteinExistence type="predicted"/>
<dbReference type="PANTHER" id="PTHR45138:SF6">
    <property type="entry name" value="DIGUANYLATE CYCLASE DGCN"/>
    <property type="match status" value="1"/>
</dbReference>
<evidence type="ECO:0000313" key="3">
    <source>
        <dbReference type="EMBL" id="SVA02762.1"/>
    </source>
</evidence>
<dbReference type="InterPro" id="IPR000160">
    <property type="entry name" value="GGDEF_dom"/>
</dbReference>
<dbReference type="Gene3D" id="3.30.70.270">
    <property type="match status" value="1"/>
</dbReference>
<accession>A0A381SFB0</accession>
<dbReference type="InterPro" id="IPR050469">
    <property type="entry name" value="Diguanylate_Cyclase"/>
</dbReference>
<dbReference type="Gene3D" id="3.30.450.40">
    <property type="match status" value="1"/>
</dbReference>
<feature type="transmembrane region" description="Helical" evidence="1">
    <location>
        <begin position="31"/>
        <end position="52"/>
    </location>
</feature>
<gene>
    <name evidence="3" type="ORF">METZ01_LOCUS55616</name>
</gene>